<comment type="caution">
    <text evidence="1">The sequence shown here is derived from an EMBL/GenBank/DDBJ whole genome shotgun (WGS) entry which is preliminary data.</text>
</comment>
<proteinExistence type="predicted"/>
<protein>
    <submittedName>
        <fullName evidence="1">Uncharacterized protein</fullName>
    </submittedName>
</protein>
<accession>A0A0F8ZAS9</accession>
<name>A0A0F8ZAS9_9ZZZZ</name>
<organism evidence="1">
    <name type="scientific">marine sediment metagenome</name>
    <dbReference type="NCBI Taxonomy" id="412755"/>
    <lineage>
        <taxon>unclassified sequences</taxon>
        <taxon>metagenomes</taxon>
        <taxon>ecological metagenomes</taxon>
    </lineage>
</organism>
<gene>
    <name evidence="1" type="ORF">LCGC14_2992920</name>
</gene>
<sequence>FCPLIGYYGSTVGRAWFGEAEEDRIAKDLLAACKAQSVAIDLLFAMLIDQTEDGPEWFLPSKSGVPWEALLQGNAAVKRAEAMPGR</sequence>
<dbReference type="AlphaFoldDB" id="A0A0F8ZAS9"/>
<evidence type="ECO:0000313" key="1">
    <source>
        <dbReference type="EMBL" id="KKK63574.1"/>
    </source>
</evidence>
<feature type="non-terminal residue" evidence="1">
    <location>
        <position position="1"/>
    </location>
</feature>
<dbReference type="EMBL" id="LAZR01061441">
    <property type="protein sequence ID" value="KKK63574.1"/>
    <property type="molecule type" value="Genomic_DNA"/>
</dbReference>
<reference evidence="1" key="1">
    <citation type="journal article" date="2015" name="Nature">
        <title>Complex archaea that bridge the gap between prokaryotes and eukaryotes.</title>
        <authorList>
            <person name="Spang A."/>
            <person name="Saw J.H."/>
            <person name="Jorgensen S.L."/>
            <person name="Zaremba-Niedzwiedzka K."/>
            <person name="Martijn J."/>
            <person name="Lind A.E."/>
            <person name="van Eijk R."/>
            <person name="Schleper C."/>
            <person name="Guy L."/>
            <person name="Ettema T.J."/>
        </authorList>
    </citation>
    <scope>NUCLEOTIDE SEQUENCE</scope>
</reference>